<dbReference type="PROSITE" id="PS50158">
    <property type="entry name" value="ZF_CCHC"/>
    <property type="match status" value="1"/>
</dbReference>
<organism evidence="4 7">
    <name type="scientific">Muraenolepis orangiensis</name>
    <name type="common">Patagonian moray cod</name>
    <dbReference type="NCBI Taxonomy" id="630683"/>
    <lineage>
        <taxon>Eukaryota</taxon>
        <taxon>Metazoa</taxon>
        <taxon>Chordata</taxon>
        <taxon>Craniata</taxon>
        <taxon>Vertebrata</taxon>
        <taxon>Euteleostomi</taxon>
        <taxon>Actinopterygii</taxon>
        <taxon>Neopterygii</taxon>
        <taxon>Teleostei</taxon>
        <taxon>Neoteleostei</taxon>
        <taxon>Acanthomorphata</taxon>
        <taxon>Zeiogadaria</taxon>
        <taxon>Gadariae</taxon>
        <taxon>Gadiformes</taxon>
        <taxon>Muraenolepidoidei</taxon>
        <taxon>Muraenolepididae</taxon>
        <taxon>Muraenolepis</taxon>
    </lineage>
</organism>
<dbReference type="EMBL" id="JANIIK010000114">
    <property type="protein sequence ID" value="KAJ3591012.1"/>
    <property type="molecule type" value="Genomic_DNA"/>
</dbReference>
<dbReference type="Proteomes" id="UP001148018">
    <property type="component" value="Unassembled WGS sequence"/>
</dbReference>
<reference evidence="4" key="1">
    <citation type="submission" date="2022-07" db="EMBL/GenBank/DDBJ databases">
        <title>Chromosome-level genome of Muraenolepis orangiensis.</title>
        <authorList>
            <person name="Kim J."/>
        </authorList>
    </citation>
    <scope>NUCLEOTIDE SEQUENCE</scope>
    <source>
        <strain evidence="4">KU_S4_2022</strain>
        <tissue evidence="4">Muscle</tissue>
    </source>
</reference>
<protein>
    <recommendedName>
        <fullName evidence="3">CCHC-type domain-containing protein</fullName>
    </recommendedName>
</protein>
<keyword evidence="7" id="KW-1185">Reference proteome</keyword>
<evidence type="ECO:0000313" key="7">
    <source>
        <dbReference type="Proteomes" id="UP001148018"/>
    </source>
</evidence>
<keyword evidence="1" id="KW-0862">Zinc</keyword>
<evidence type="ECO:0000256" key="1">
    <source>
        <dbReference type="PROSITE-ProRule" id="PRU00047"/>
    </source>
</evidence>
<accession>A0A9Q0I109</accession>
<evidence type="ECO:0000313" key="5">
    <source>
        <dbReference type="EMBL" id="KAJ3583717.1"/>
    </source>
</evidence>
<evidence type="ECO:0000313" key="6">
    <source>
        <dbReference type="EMBL" id="KAJ3591012.1"/>
    </source>
</evidence>
<dbReference type="Pfam" id="PF00098">
    <property type="entry name" value="zf-CCHC"/>
    <property type="match status" value="1"/>
</dbReference>
<proteinExistence type="predicted"/>
<name>A0A9Q0I109_9TELE</name>
<evidence type="ECO:0000256" key="2">
    <source>
        <dbReference type="SAM" id="MobiDB-lite"/>
    </source>
</evidence>
<evidence type="ECO:0000313" key="4">
    <source>
        <dbReference type="EMBL" id="KAJ3581500.1"/>
    </source>
</evidence>
<dbReference type="InterPro" id="IPR001878">
    <property type="entry name" value="Znf_CCHC"/>
</dbReference>
<keyword evidence="1" id="KW-0479">Metal-binding</keyword>
<gene>
    <name evidence="6" type="ORF">NHX12_008959</name>
    <name evidence="5" type="ORF">NHX12_015704</name>
    <name evidence="4" type="ORF">NHX12_016575</name>
</gene>
<keyword evidence="1" id="KW-0863">Zinc-finger</keyword>
<feature type="domain" description="CCHC-type" evidence="3">
    <location>
        <begin position="3"/>
        <end position="17"/>
    </location>
</feature>
<dbReference type="EMBL" id="JANIIK010000134">
    <property type="protein sequence ID" value="KAJ3583717.1"/>
    <property type="molecule type" value="Genomic_DNA"/>
</dbReference>
<sequence>MECRRCGQNGHRQQECRLMEVGQVVRVATESASTPDEEGRQELEVGAPPLPQFTPVGDFPLEQLRDDTLRSALDQVLHCLLSMVDLYGTIGICEGHCRVIDRSHLSCLRKQTTDRK</sequence>
<dbReference type="GO" id="GO:0003676">
    <property type="term" value="F:nucleic acid binding"/>
    <property type="evidence" value="ECO:0007669"/>
    <property type="project" value="InterPro"/>
</dbReference>
<dbReference type="GO" id="GO:0008270">
    <property type="term" value="F:zinc ion binding"/>
    <property type="evidence" value="ECO:0007669"/>
    <property type="project" value="UniProtKB-KW"/>
</dbReference>
<dbReference type="EMBL" id="JANIIK010002527">
    <property type="protein sequence ID" value="KAJ3581500.1"/>
    <property type="molecule type" value="Genomic_DNA"/>
</dbReference>
<dbReference type="AlphaFoldDB" id="A0A9Q0I109"/>
<comment type="caution">
    <text evidence="4">The sequence shown here is derived from an EMBL/GenBank/DDBJ whole genome shotgun (WGS) entry which is preliminary data.</text>
</comment>
<feature type="region of interest" description="Disordered" evidence="2">
    <location>
        <begin position="29"/>
        <end position="52"/>
    </location>
</feature>
<evidence type="ECO:0000259" key="3">
    <source>
        <dbReference type="PROSITE" id="PS50158"/>
    </source>
</evidence>